<proteinExistence type="predicted"/>
<keyword evidence="1" id="KW-0812">Transmembrane</keyword>
<feature type="transmembrane region" description="Helical" evidence="1">
    <location>
        <begin position="21"/>
        <end position="54"/>
    </location>
</feature>
<keyword evidence="1" id="KW-0472">Membrane</keyword>
<keyword evidence="1" id="KW-1133">Transmembrane helix</keyword>
<evidence type="ECO:0000313" key="3">
    <source>
        <dbReference type="Proteomes" id="UP001596289"/>
    </source>
</evidence>
<reference evidence="3" key="1">
    <citation type="journal article" date="2019" name="Int. J. Syst. Evol. Microbiol.">
        <title>The Global Catalogue of Microorganisms (GCM) 10K type strain sequencing project: providing services to taxonomists for standard genome sequencing and annotation.</title>
        <authorList>
            <consortium name="The Broad Institute Genomics Platform"/>
            <consortium name="The Broad Institute Genome Sequencing Center for Infectious Disease"/>
            <person name="Wu L."/>
            <person name="Ma J."/>
        </authorList>
    </citation>
    <scope>NUCLEOTIDE SEQUENCE [LARGE SCALE GENOMIC DNA]</scope>
    <source>
        <strain evidence="3">CCM 8904</strain>
    </source>
</reference>
<gene>
    <name evidence="2" type="ORF">ACFQGP_09405</name>
</gene>
<protein>
    <submittedName>
        <fullName evidence="2">Uncharacterized protein</fullName>
    </submittedName>
</protein>
<dbReference type="Proteomes" id="UP001596289">
    <property type="component" value="Unassembled WGS sequence"/>
</dbReference>
<evidence type="ECO:0000256" key="1">
    <source>
        <dbReference type="SAM" id="Phobius"/>
    </source>
</evidence>
<feature type="transmembrane region" description="Helical" evidence="1">
    <location>
        <begin position="66"/>
        <end position="85"/>
    </location>
</feature>
<dbReference type="RefSeq" id="WP_125553769.1">
    <property type="nucleotide sequence ID" value="NZ_JBHSSL010000053.1"/>
</dbReference>
<keyword evidence="3" id="KW-1185">Reference proteome</keyword>
<organism evidence="2 3">
    <name type="scientific">Loigolactobacillus jiayinensis</name>
    <dbReference type="NCBI Taxonomy" id="2486016"/>
    <lineage>
        <taxon>Bacteria</taxon>
        <taxon>Bacillati</taxon>
        <taxon>Bacillota</taxon>
        <taxon>Bacilli</taxon>
        <taxon>Lactobacillales</taxon>
        <taxon>Lactobacillaceae</taxon>
        <taxon>Loigolactobacillus</taxon>
    </lineage>
</organism>
<name>A0ABW1RDZ5_9LACO</name>
<accession>A0ABW1RDZ5</accession>
<sequence length="87" mass="9292">MKAKAQGTDTLTTAKYAMSRSFSLLLAAIGLLVFTAYPYLVALAFIMICIQLFDGIIGIKISTFKTIGPIMTAVGNAVMLVLFLING</sequence>
<comment type="caution">
    <text evidence="2">The sequence shown here is derived from an EMBL/GenBank/DDBJ whole genome shotgun (WGS) entry which is preliminary data.</text>
</comment>
<evidence type="ECO:0000313" key="2">
    <source>
        <dbReference type="EMBL" id="MFC6170791.1"/>
    </source>
</evidence>
<dbReference type="EMBL" id="JBHSSL010000053">
    <property type="protein sequence ID" value="MFC6170791.1"/>
    <property type="molecule type" value="Genomic_DNA"/>
</dbReference>